<keyword evidence="3" id="KW-1185">Reference proteome</keyword>
<dbReference type="OrthoDB" id="145878at2157"/>
<evidence type="ECO:0000313" key="3">
    <source>
        <dbReference type="Proteomes" id="UP000198518"/>
    </source>
</evidence>
<organism evidence="2 3">
    <name type="scientific">Halobacterium jilantaiense</name>
    <dbReference type="NCBI Taxonomy" id="355548"/>
    <lineage>
        <taxon>Archaea</taxon>
        <taxon>Methanobacteriati</taxon>
        <taxon>Methanobacteriota</taxon>
        <taxon>Stenosarchaea group</taxon>
        <taxon>Halobacteria</taxon>
        <taxon>Halobacteriales</taxon>
        <taxon>Halobacteriaceae</taxon>
        <taxon>Halobacterium</taxon>
    </lineage>
</organism>
<evidence type="ECO:0000259" key="1">
    <source>
        <dbReference type="Pfam" id="PF13360"/>
    </source>
</evidence>
<sequence>MNRREFLATASVASLGVVSGCTGGESETEWGGAVSEAEPGGWRFHRSDARLSGSSDVSVRQPDGVSETFEARGVLTTDSRACFGPGVRCVRASASESENETMAESGWLRGLPGDRAVVLSSGAVLVYDLASGSVRHEQSVADDARHPRVDSEHLYYSTEDSGAVRILRLSDGEEWRVDVGQPTRVGAVAGKQRVVSWSGGTAAVGPGPEITWSRSLANPSAASADGDRVYVGTTESGGGRVVALDAASGEELWSVPMSMAVGTPTVGETYVFAGSTELTDGPEQPGRLVAIEKTTGTVQWERESYADRALLADDTLLLEDGYDRPLVALDAATGEERWRALPDGGNPVTVSDEGLYAKTARDSVALLS</sequence>
<gene>
    <name evidence="2" type="ORF">SAMN04487945_2182</name>
</gene>
<dbReference type="PANTHER" id="PTHR34512:SF30">
    <property type="entry name" value="OUTER MEMBRANE PROTEIN ASSEMBLY FACTOR BAMB"/>
    <property type="match status" value="1"/>
</dbReference>
<dbReference type="PANTHER" id="PTHR34512">
    <property type="entry name" value="CELL SURFACE PROTEIN"/>
    <property type="match status" value="1"/>
</dbReference>
<accession>A0A1I0Q1D9</accession>
<proteinExistence type="predicted"/>
<dbReference type="SUPFAM" id="SSF101908">
    <property type="entry name" value="Putative isomerase YbhE"/>
    <property type="match status" value="1"/>
</dbReference>
<dbReference type="EMBL" id="FOJA01000001">
    <property type="protein sequence ID" value="SEW20776.1"/>
    <property type="molecule type" value="Genomic_DNA"/>
</dbReference>
<dbReference type="AlphaFoldDB" id="A0A1I0Q1D9"/>
<dbReference type="InterPro" id="IPR018391">
    <property type="entry name" value="PQQ_b-propeller_rpt"/>
</dbReference>
<dbReference type="SMART" id="SM00564">
    <property type="entry name" value="PQQ"/>
    <property type="match status" value="3"/>
</dbReference>
<dbReference type="STRING" id="355548.SAMN04487945_2182"/>
<evidence type="ECO:0000313" key="2">
    <source>
        <dbReference type="EMBL" id="SEW20776.1"/>
    </source>
</evidence>
<dbReference type="PROSITE" id="PS51257">
    <property type="entry name" value="PROKAR_LIPOPROTEIN"/>
    <property type="match status" value="1"/>
</dbReference>
<dbReference type="SUPFAM" id="SSF50998">
    <property type="entry name" value="Quinoprotein alcohol dehydrogenase-like"/>
    <property type="match status" value="1"/>
</dbReference>
<feature type="domain" description="Pyrrolo-quinoline quinone repeat" evidence="1">
    <location>
        <begin position="211"/>
        <end position="304"/>
    </location>
</feature>
<dbReference type="Gene3D" id="2.130.10.10">
    <property type="entry name" value="YVTN repeat-like/Quinoprotein amine dehydrogenase"/>
    <property type="match status" value="1"/>
</dbReference>
<dbReference type="Pfam" id="PF13360">
    <property type="entry name" value="PQQ_2"/>
    <property type="match status" value="1"/>
</dbReference>
<name>A0A1I0Q1D9_9EURY</name>
<dbReference type="InterPro" id="IPR011047">
    <property type="entry name" value="Quinoprotein_ADH-like_sf"/>
</dbReference>
<dbReference type="Proteomes" id="UP000198518">
    <property type="component" value="Unassembled WGS sequence"/>
</dbReference>
<dbReference type="RefSeq" id="WP_089669412.1">
    <property type="nucleotide sequence ID" value="NZ_FOJA01000001.1"/>
</dbReference>
<dbReference type="InterPro" id="IPR015943">
    <property type="entry name" value="WD40/YVTN_repeat-like_dom_sf"/>
</dbReference>
<protein>
    <submittedName>
        <fullName evidence="2">PQQ-like domain-containing protein</fullName>
    </submittedName>
</protein>
<dbReference type="InterPro" id="IPR002372">
    <property type="entry name" value="PQQ_rpt_dom"/>
</dbReference>
<reference evidence="2 3" key="1">
    <citation type="submission" date="2016-10" db="EMBL/GenBank/DDBJ databases">
        <authorList>
            <person name="de Groot N.N."/>
        </authorList>
    </citation>
    <scope>NUCLEOTIDE SEQUENCE [LARGE SCALE GENOMIC DNA]</scope>
    <source>
        <strain evidence="2 3">CGMCC 1.5337</strain>
    </source>
</reference>